<evidence type="ECO:0000256" key="3">
    <source>
        <dbReference type="ARBA" id="ARBA00022670"/>
    </source>
</evidence>
<comment type="subcellular location">
    <subcellularLocation>
        <location evidence="1">Cell membrane</location>
        <topology evidence="1">Multi-pass membrane protein</topology>
    </subcellularLocation>
</comment>
<dbReference type="PATRIC" id="fig|1341181.4.peg.773"/>
<comment type="caution">
    <text evidence="9">The sequence shown here is derived from an EMBL/GenBank/DDBJ whole genome shotgun (WGS) entry which is preliminary data.</text>
</comment>
<keyword evidence="7 8" id="KW-0472">Membrane</keyword>
<evidence type="ECO:0000256" key="6">
    <source>
        <dbReference type="ARBA" id="ARBA00022989"/>
    </source>
</evidence>
<dbReference type="InterPro" id="IPR019127">
    <property type="entry name" value="Exosortase"/>
</dbReference>
<dbReference type="InterPro" id="IPR026392">
    <property type="entry name" value="Exo/Archaeosortase_dom"/>
</dbReference>
<evidence type="ECO:0008006" key="11">
    <source>
        <dbReference type="Google" id="ProtNLM"/>
    </source>
</evidence>
<evidence type="ECO:0000256" key="4">
    <source>
        <dbReference type="ARBA" id="ARBA00022692"/>
    </source>
</evidence>
<keyword evidence="2" id="KW-1003">Cell membrane</keyword>
<dbReference type="OrthoDB" id="678161at2"/>
<dbReference type="GO" id="GO:0005886">
    <property type="term" value="C:plasma membrane"/>
    <property type="evidence" value="ECO:0007669"/>
    <property type="project" value="UniProtKB-SubCell"/>
</dbReference>
<dbReference type="Pfam" id="PF09721">
    <property type="entry name" value="Exosortase_EpsH"/>
    <property type="match status" value="1"/>
</dbReference>
<dbReference type="AlphaFoldDB" id="V6SRW0"/>
<dbReference type="eggNOG" id="COG4083">
    <property type="taxonomic scope" value="Bacteria"/>
</dbReference>
<evidence type="ECO:0000256" key="2">
    <source>
        <dbReference type="ARBA" id="ARBA00022475"/>
    </source>
</evidence>
<dbReference type="InterPro" id="IPR026323">
    <property type="entry name" value="Exosortase-related_prot_XrtF"/>
</dbReference>
<evidence type="ECO:0000256" key="7">
    <source>
        <dbReference type="ARBA" id="ARBA00023136"/>
    </source>
</evidence>
<keyword evidence="5" id="KW-0378">Hydrolase</keyword>
<dbReference type="NCBIfam" id="TIGR04178">
    <property type="entry name" value="exo_archaeo"/>
    <property type="match status" value="1"/>
</dbReference>
<organism evidence="9 10">
    <name type="scientific">Flavobacterium limnosediminis JC2902</name>
    <dbReference type="NCBI Taxonomy" id="1341181"/>
    <lineage>
        <taxon>Bacteria</taxon>
        <taxon>Pseudomonadati</taxon>
        <taxon>Bacteroidota</taxon>
        <taxon>Flavobacteriia</taxon>
        <taxon>Flavobacteriales</taxon>
        <taxon>Flavobacteriaceae</taxon>
        <taxon>Flavobacterium</taxon>
    </lineage>
</organism>
<feature type="transmembrane region" description="Helical" evidence="8">
    <location>
        <begin position="82"/>
        <end position="104"/>
    </location>
</feature>
<keyword evidence="6 8" id="KW-1133">Transmembrane helix</keyword>
<dbReference type="NCBIfam" id="TIGR04128">
    <property type="entry name" value="exoso_Fjoh_1448"/>
    <property type="match status" value="1"/>
</dbReference>
<dbReference type="GO" id="GO:0008233">
    <property type="term" value="F:peptidase activity"/>
    <property type="evidence" value="ECO:0007669"/>
    <property type="project" value="UniProtKB-KW"/>
</dbReference>
<keyword evidence="3" id="KW-0645">Protease</keyword>
<keyword evidence="10" id="KW-1185">Reference proteome</keyword>
<gene>
    <name evidence="9" type="ORF">FLJC2902T_07790</name>
</gene>
<reference evidence="9 10" key="1">
    <citation type="submission" date="2013-08" db="EMBL/GenBank/DDBJ databases">
        <title>Flavobacterium limnosediminis JC2902 genome sequencing.</title>
        <authorList>
            <person name="Lee K."/>
            <person name="Yi H."/>
            <person name="Park S."/>
            <person name="Chun J."/>
        </authorList>
    </citation>
    <scope>NUCLEOTIDE SEQUENCE [LARGE SCALE GENOMIC DNA]</scope>
    <source>
        <strain evidence="9 10">JC2902</strain>
    </source>
</reference>
<feature type="transmembrane region" description="Helical" evidence="8">
    <location>
        <begin position="116"/>
        <end position="140"/>
    </location>
</feature>
<evidence type="ECO:0000313" key="10">
    <source>
        <dbReference type="Proteomes" id="UP000018004"/>
    </source>
</evidence>
<proteinExistence type="predicted"/>
<evidence type="ECO:0000313" key="9">
    <source>
        <dbReference type="EMBL" id="ESU29381.1"/>
    </source>
</evidence>
<feature type="transmembrane region" description="Helical" evidence="8">
    <location>
        <begin position="12"/>
        <end position="29"/>
    </location>
</feature>
<evidence type="ECO:0000256" key="8">
    <source>
        <dbReference type="SAM" id="Phobius"/>
    </source>
</evidence>
<sequence length="183" mass="21673">MRKLFLQYKPFFVFLAKFFFSYLLMTFVYKGYLDSYRSIGADEITKVVARNTEVVLQFFNEDSYTIEDKPGQFVQLYYKNKYIARVIEGCNAVSIMILFTAFIVAFSSKWIKTISYILAGCLIIHVLNVFRIVFLAMLLYDFPEYEHLLHGVIFPLFIYAVVFILWVLWIQKFSGYAQRNPKK</sequence>
<dbReference type="GO" id="GO:0006508">
    <property type="term" value="P:proteolysis"/>
    <property type="evidence" value="ECO:0007669"/>
    <property type="project" value="UniProtKB-KW"/>
</dbReference>
<evidence type="ECO:0000256" key="1">
    <source>
        <dbReference type="ARBA" id="ARBA00004651"/>
    </source>
</evidence>
<dbReference type="STRING" id="1341181.FLJC2902T_07790"/>
<keyword evidence="4 8" id="KW-0812">Transmembrane</keyword>
<dbReference type="EMBL" id="AVGG01000002">
    <property type="protein sequence ID" value="ESU29381.1"/>
    <property type="molecule type" value="Genomic_DNA"/>
</dbReference>
<protein>
    <recommendedName>
        <fullName evidence="11">Exosortase family protein XrtF</fullName>
    </recommendedName>
</protein>
<accession>V6SRW0</accession>
<name>V6SRW0_9FLAO</name>
<dbReference type="RefSeq" id="WP_023578449.1">
    <property type="nucleotide sequence ID" value="NZ_AVGG01000002.1"/>
</dbReference>
<feature type="transmembrane region" description="Helical" evidence="8">
    <location>
        <begin position="152"/>
        <end position="170"/>
    </location>
</feature>
<evidence type="ECO:0000256" key="5">
    <source>
        <dbReference type="ARBA" id="ARBA00022801"/>
    </source>
</evidence>
<dbReference type="Proteomes" id="UP000018004">
    <property type="component" value="Unassembled WGS sequence"/>
</dbReference>